<dbReference type="AlphaFoldDB" id="A0A6P4Z1E1"/>
<dbReference type="Gene3D" id="2.60.40.10">
    <property type="entry name" value="Immunoglobulins"/>
    <property type="match status" value="1"/>
</dbReference>
<keyword evidence="1" id="KW-1185">Reference proteome</keyword>
<accession>A0A6P4Z1E1</accession>
<reference evidence="2" key="1">
    <citation type="submission" date="2025-08" db="UniProtKB">
        <authorList>
            <consortium name="RefSeq"/>
        </authorList>
    </citation>
    <scope>IDENTIFICATION</scope>
    <source>
        <tissue evidence="2">Gonad</tissue>
    </source>
</reference>
<dbReference type="OrthoDB" id="8828062at2759"/>
<evidence type="ECO:0000313" key="1">
    <source>
        <dbReference type="Proteomes" id="UP000515135"/>
    </source>
</evidence>
<dbReference type="InterPro" id="IPR013783">
    <property type="entry name" value="Ig-like_fold"/>
</dbReference>
<dbReference type="RefSeq" id="XP_019623391.1">
    <property type="nucleotide sequence ID" value="XM_019767832.1"/>
</dbReference>
<name>A0A6P4Z1E1_BRABE</name>
<dbReference type="Proteomes" id="UP000515135">
    <property type="component" value="Unplaced"/>
</dbReference>
<dbReference type="PANTHER" id="PTHR16165">
    <property type="entry name" value="NXPE FAMILY MEMBER"/>
    <property type="match status" value="1"/>
</dbReference>
<organism evidence="1 2">
    <name type="scientific">Branchiostoma belcheri</name>
    <name type="common">Amphioxus</name>
    <dbReference type="NCBI Taxonomy" id="7741"/>
    <lineage>
        <taxon>Eukaryota</taxon>
        <taxon>Metazoa</taxon>
        <taxon>Chordata</taxon>
        <taxon>Cephalochordata</taxon>
        <taxon>Leptocardii</taxon>
        <taxon>Amphioxiformes</taxon>
        <taxon>Branchiostomatidae</taxon>
        <taxon>Branchiostoma</taxon>
    </lineage>
</organism>
<evidence type="ECO:0000313" key="2">
    <source>
        <dbReference type="RefSeq" id="XP_019623391.1"/>
    </source>
</evidence>
<dbReference type="PANTHER" id="PTHR16165:SF5">
    <property type="entry name" value="NXPE FAMILY MEMBER 3"/>
    <property type="match status" value="1"/>
</dbReference>
<gene>
    <name evidence="2" type="primary">LOC109469328</name>
</gene>
<dbReference type="KEGG" id="bbel:109469328"/>
<dbReference type="SUPFAM" id="SSF81296">
    <property type="entry name" value="E set domains"/>
    <property type="match status" value="1"/>
</dbReference>
<protein>
    <submittedName>
        <fullName evidence="2">NXPE family member 3-like</fullName>
    </submittedName>
</protein>
<sequence>MKVLRPVLASVVIPATIATFLLTPMVSKAVWNSTPLRNQSSATKQKQKSKAIVVTSLGTWRTLNRSIDLGWVTDAKYTSLEIVNTKQTYHVGDILELEVVARDGNKRPKVYGGDYFRAVLRDKSQTASTTGAVRDHGNGLYTISFLLSFPGKVTPEVQLVHPSEAVQFLREFREVPNKRRWSCAFKFTGEDATTMCTLLSNRPLPLSSQCDFSVPNTSRTWFCEKPKTASCDRIRVCTSSQDVVDKLMTQEEQQLFERYEKS</sequence>
<dbReference type="InterPro" id="IPR026845">
    <property type="entry name" value="NXPH/NXPE"/>
</dbReference>
<dbReference type="GeneID" id="109469328"/>
<proteinExistence type="predicted"/>
<dbReference type="InterPro" id="IPR014756">
    <property type="entry name" value="Ig_E-set"/>
</dbReference>
<dbReference type="Pfam" id="PF06312">
    <property type="entry name" value="Neurexophilin"/>
    <property type="match status" value="1"/>
</dbReference>